<dbReference type="Proteomes" id="UP001063166">
    <property type="component" value="Unassembled WGS sequence"/>
</dbReference>
<evidence type="ECO:0000256" key="3">
    <source>
        <dbReference type="ARBA" id="ARBA00022692"/>
    </source>
</evidence>
<keyword evidence="11" id="KW-1185">Reference proteome</keyword>
<evidence type="ECO:0000256" key="4">
    <source>
        <dbReference type="ARBA" id="ARBA00022989"/>
    </source>
</evidence>
<evidence type="ECO:0000256" key="5">
    <source>
        <dbReference type="ARBA" id="ARBA00023065"/>
    </source>
</evidence>
<keyword evidence="4 8" id="KW-1133">Transmembrane helix</keyword>
<dbReference type="GO" id="GO:0012505">
    <property type="term" value="C:endomembrane system"/>
    <property type="evidence" value="ECO:0007669"/>
    <property type="project" value="UniProtKB-SubCell"/>
</dbReference>
<feature type="compositionally biased region" description="Polar residues" evidence="7">
    <location>
        <begin position="1"/>
        <end position="15"/>
    </location>
</feature>
<feature type="region of interest" description="Disordered" evidence="7">
    <location>
        <begin position="1"/>
        <end position="45"/>
    </location>
</feature>
<comment type="subcellular location">
    <subcellularLocation>
        <location evidence="1">Endomembrane system</location>
        <topology evidence="1">Multi-pass membrane protein</topology>
    </subcellularLocation>
</comment>
<evidence type="ECO:0000313" key="10">
    <source>
        <dbReference type="EMBL" id="GLB33484.1"/>
    </source>
</evidence>
<feature type="transmembrane region" description="Helical" evidence="8">
    <location>
        <begin position="179"/>
        <end position="203"/>
    </location>
</feature>
<sequence length="523" mass="57901">MANLSSNPTAVSRQRTFAGKPVDVEKATASSPGSNSAEGRSHHRLTLNSGPISELEELEAGLIRFRDRFTRKGKPKVGVVATFRAIAFSSWLNLFVVFIPLAWFAHFYPKTFPHSLTFTFCFLALVPLEWLFDWGGEQLALYLGTQAGDLVVITLNNVVEATLSIILLSKCELKLLQATVVGVVILHLLLIPGAAFITGGAMIMHQDLHPHLVQLNHTLLMVGVLSLLLPAAFFAALDHGVGRQLTPEVSVGAMVNDETRHIFLVISRGLAIILLILYICSRIFLHNPPGEENDFRLHAEAPAAMREEEKDLIAATPKANQWVLIVVLLISIGIMAATTEWLVESVEFVRESGNIEEEWFGMFLLPIVSWAANGFVAIVYFLRYLFKHFFKEPAPPQELAKARAIDLSIQFTLFWMPFLVMLGWWSGKPMSLLFDFFEIAVLLGACFVVNYVTADAKTNWAEGFAMVSFYCMIGVCAWFYSGQPEIRFLLGIDRELKLSHCGSVAQALAAFVNATEGGGTAHE</sequence>
<feature type="transmembrane region" description="Helical" evidence="8">
    <location>
        <begin position="111"/>
        <end position="132"/>
    </location>
</feature>
<feature type="transmembrane region" description="Helical" evidence="8">
    <location>
        <begin position="139"/>
        <end position="159"/>
    </location>
</feature>
<feature type="transmembrane region" description="Helical" evidence="8">
    <location>
        <begin position="464"/>
        <end position="481"/>
    </location>
</feature>
<dbReference type="OrthoDB" id="1699231at2759"/>
<dbReference type="PANTHER" id="PTHR31503:SF20">
    <property type="entry name" value="CA(2+)_H(+) EXCHANGER, PUTATIVE (EUROFUNG)-RELATED"/>
    <property type="match status" value="1"/>
</dbReference>
<feature type="transmembrane region" description="Helical" evidence="8">
    <location>
        <begin position="407"/>
        <end position="426"/>
    </location>
</feature>
<feature type="transmembrane region" description="Helical" evidence="8">
    <location>
        <begin position="77"/>
        <end position="105"/>
    </location>
</feature>
<dbReference type="InterPro" id="IPR004837">
    <property type="entry name" value="NaCa_Exmemb"/>
</dbReference>
<dbReference type="PANTHER" id="PTHR31503">
    <property type="entry name" value="VACUOLAR CALCIUM ION TRANSPORTER"/>
    <property type="match status" value="1"/>
</dbReference>
<keyword evidence="5" id="KW-0406">Ion transport</keyword>
<proteinExistence type="predicted"/>
<accession>A0A9P3PD76</accession>
<dbReference type="GO" id="GO:0015369">
    <property type="term" value="F:calcium:proton antiporter activity"/>
    <property type="evidence" value="ECO:0007669"/>
    <property type="project" value="TreeGrafter"/>
</dbReference>
<evidence type="ECO:0000256" key="2">
    <source>
        <dbReference type="ARBA" id="ARBA00022448"/>
    </source>
</evidence>
<keyword evidence="6 8" id="KW-0472">Membrane</keyword>
<evidence type="ECO:0000256" key="6">
    <source>
        <dbReference type="ARBA" id="ARBA00023136"/>
    </source>
</evidence>
<feature type="transmembrane region" description="Helical" evidence="8">
    <location>
        <begin position="215"/>
        <end position="237"/>
    </location>
</feature>
<dbReference type="InterPro" id="IPR004713">
    <property type="entry name" value="CaH_exchang"/>
</dbReference>
<feature type="domain" description="Sodium/calcium exchanger membrane region" evidence="9">
    <location>
        <begin position="324"/>
        <end position="473"/>
    </location>
</feature>
<dbReference type="EMBL" id="BRPK01000001">
    <property type="protein sequence ID" value="GLB33484.1"/>
    <property type="molecule type" value="Genomic_DNA"/>
</dbReference>
<gene>
    <name evidence="10" type="ORF">LshimejAT787_0103680</name>
</gene>
<comment type="caution">
    <text evidence="10">The sequence shown here is derived from an EMBL/GenBank/DDBJ whole genome shotgun (WGS) entry which is preliminary data.</text>
</comment>
<evidence type="ECO:0000256" key="8">
    <source>
        <dbReference type="SAM" id="Phobius"/>
    </source>
</evidence>
<dbReference type="AlphaFoldDB" id="A0A9P3PD76"/>
<reference evidence="10" key="1">
    <citation type="submission" date="2022-07" db="EMBL/GenBank/DDBJ databases">
        <title>The genome of Lyophyllum shimeji provides insight into the initial evolution of ectomycorrhizal fungal genome.</title>
        <authorList>
            <person name="Kobayashi Y."/>
            <person name="Shibata T."/>
            <person name="Hirakawa H."/>
            <person name="Shigenobu S."/>
            <person name="Nishiyama T."/>
            <person name="Yamada A."/>
            <person name="Hasebe M."/>
            <person name="Kawaguchi M."/>
        </authorList>
    </citation>
    <scope>NUCLEOTIDE SEQUENCE</scope>
    <source>
        <strain evidence="10">AT787</strain>
    </source>
</reference>
<evidence type="ECO:0000313" key="11">
    <source>
        <dbReference type="Proteomes" id="UP001063166"/>
    </source>
</evidence>
<keyword evidence="3 8" id="KW-0812">Transmembrane</keyword>
<organism evidence="10 11">
    <name type="scientific">Lyophyllum shimeji</name>
    <name type="common">Hon-shimeji</name>
    <name type="synonym">Tricholoma shimeji</name>
    <dbReference type="NCBI Taxonomy" id="47721"/>
    <lineage>
        <taxon>Eukaryota</taxon>
        <taxon>Fungi</taxon>
        <taxon>Dikarya</taxon>
        <taxon>Basidiomycota</taxon>
        <taxon>Agaricomycotina</taxon>
        <taxon>Agaricomycetes</taxon>
        <taxon>Agaricomycetidae</taxon>
        <taxon>Agaricales</taxon>
        <taxon>Tricholomatineae</taxon>
        <taxon>Lyophyllaceae</taxon>
        <taxon>Lyophyllum</taxon>
    </lineage>
</organism>
<dbReference type="Pfam" id="PF01699">
    <property type="entry name" value="Na_Ca_ex"/>
    <property type="match status" value="1"/>
</dbReference>
<evidence type="ECO:0000259" key="9">
    <source>
        <dbReference type="Pfam" id="PF01699"/>
    </source>
</evidence>
<protein>
    <submittedName>
        <fullName evidence="10">Ca(2) cation antiporter (CaCA) (TC 2.A.19) family protein</fullName>
    </submittedName>
</protein>
<dbReference type="GO" id="GO:0006874">
    <property type="term" value="P:intracellular calcium ion homeostasis"/>
    <property type="evidence" value="ECO:0007669"/>
    <property type="project" value="TreeGrafter"/>
</dbReference>
<name>A0A9P3PD76_LYOSH</name>
<keyword evidence="2" id="KW-0813">Transport</keyword>
<evidence type="ECO:0000256" key="7">
    <source>
        <dbReference type="SAM" id="MobiDB-lite"/>
    </source>
</evidence>
<dbReference type="GO" id="GO:0000329">
    <property type="term" value="C:fungal-type vacuole membrane"/>
    <property type="evidence" value="ECO:0007669"/>
    <property type="project" value="TreeGrafter"/>
</dbReference>
<feature type="transmembrane region" description="Helical" evidence="8">
    <location>
        <begin position="322"/>
        <end position="343"/>
    </location>
</feature>
<feature type="transmembrane region" description="Helical" evidence="8">
    <location>
        <begin position="432"/>
        <end position="452"/>
    </location>
</feature>
<feature type="transmembrane region" description="Helical" evidence="8">
    <location>
        <begin position="363"/>
        <end position="386"/>
    </location>
</feature>
<evidence type="ECO:0000256" key="1">
    <source>
        <dbReference type="ARBA" id="ARBA00004127"/>
    </source>
</evidence>
<feature type="compositionally biased region" description="Polar residues" evidence="7">
    <location>
        <begin position="28"/>
        <end position="38"/>
    </location>
</feature>